<organism evidence="1 2">
    <name type="scientific">Actinoalloteichus fjordicus</name>
    <dbReference type="NCBI Taxonomy" id="1612552"/>
    <lineage>
        <taxon>Bacteria</taxon>
        <taxon>Bacillati</taxon>
        <taxon>Actinomycetota</taxon>
        <taxon>Actinomycetes</taxon>
        <taxon>Pseudonocardiales</taxon>
        <taxon>Pseudonocardiaceae</taxon>
        <taxon>Actinoalloteichus</taxon>
    </lineage>
</organism>
<dbReference type="EMBL" id="CP016076">
    <property type="protein sequence ID" value="APU16460.1"/>
    <property type="molecule type" value="Genomic_DNA"/>
</dbReference>
<dbReference type="Proteomes" id="UP000185511">
    <property type="component" value="Chromosome"/>
</dbReference>
<accession>A0AAC9PTX4</accession>
<sequence length="43" mass="4691">MIDEEIAEAEALLTPGSPRYVLDEAGYYLVHPTILASGRRADS</sequence>
<reference evidence="2" key="1">
    <citation type="submission" date="2016-06" db="EMBL/GenBank/DDBJ databases">
        <title>Complete genome sequence of Actinoalloteichus fjordicus DSM 46855 (=ADI127-17), type strain of the new species Actinoalloteichus fjordicus.</title>
        <authorList>
            <person name="Ruckert C."/>
            <person name="Nouioui I."/>
            <person name="Willmese J."/>
            <person name="van Wezel G."/>
            <person name="Klenk H.-P."/>
            <person name="Kalinowski J."/>
            <person name="Zotchev S.B."/>
        </authorList>
    </citation>
    <scope>NUCLEOTIDE SEQUENCE [LARGE SCALE GENOMIC DNA]</scope>
    <source>
        <strain evidence="2">ADI127-7</strain>
    </source>
</reference>
<keyword evidence="2" id="KW-1185">Reference proteome</keyword>
<name>A0AAC9PTX4_9PSEU</name>
<dbReference type="AlphaFoldDB" id="A0AAC9PTX4"/>
<proteinExistence type="predicted"/>
<gene>
    <name evidence="1" type="ORF">UA74_22210</name>
</gene>
<dbReference type="RefSeq" id="WP_257787485.1">
    <property type="nucleotide sequence ID" value="NZ_CP016076.1"/>
</dbReference>
<evidence type="ECO:0000313" key="1">
    <source>
        <dbReference type="EMBL" id="APU16460.1"/>
    </source>
</evidence>
<dbReference type="KEGG" id="acad:UA74_22210"/>
<evidence type="ECO:0000313" key="2">
    <source>
        <dbReference type="Proteomes" id="UP000185511"/>
    </source>
</evidence>
<protein>
    <submittedName>
        <fullName evidence="1">Uncharacterized protein</fullName>
    </submittedName>
</protein>